<comment type="caution">
    <text evidence="1">The sequence shown here is derived from an EMBL/GenBank/DDBJ whole genome shotgun (WGS) entry which is preliminary data.</text>
</comment>
<dbReference type="EMBL" id="RAQO01000006">
    <property type="protein sequence ID" value="RKF17792.1"/>
    <property type="molecule type" value="Genomic_DNA"/>
</dbReference>
<reference evidence="1 2" key="1">
    <citation type="submission" date="2018-09" db="EMBL/GenBank/DDBJ databases">
        <authorList>
            <person name="Wang Z."/>
        </authorList>
    </citation>
    <scope>NUCLEOTIDE SEQUENCE [LARGE SCALE GENOMIC DNA]</scope>
    <source>
        <strain evidence="1 2">ALS 81</strain>
    </source>
</reference>
<name>A0A420EAX2_9ALTE</name>
<dbReference type="Proteomes" id="UP000286482">
    <property type="component" value="Unassembled WGS sequence"/>
</dbReference>
<proteinExistence type="predicted"/>
<dbReference type="AlphaFoldDB" id="A0A420EAX2"/>
<evidence type="ECO:0000313" key="1">
    <source>
        <dbReference type="EMBL" id="RKF17792.1"/>
    </source>
</evidence>
<gene>
    <name evidence="1" type="ORF">DBZ36_11045</name>
</gene>
<evidence type="ECO:0000313" key="2">
    <source>
        <dbReference type="Proteomes" id="UP000286482"/>
    </source>
</evidence>
<protein>
    <submittedName>
        <fullName evidence="1">Uncharacterized protein</fullName>
    </submittedName>
</protein>
<dbReference type="RefSeq" id="WP_120355019.1">
    <property type="nucleotide sequence ID" value="NZ_RAQO01000006.1"/>
</dbReference>
<accession>A0A420EAX2</accession>
<sequence length="370" mass="41805">MQAPTHLAVQEFNRQYLGLLTLHSSANMLEQCFNDYTQIDIQLFNQYLSCRGRLHQSNTKDEISSLVEKIIWAWPIFQLADAAQNIRPLICFENNAGLAEHQLPNQLLMKICISQTSELKSYAQNTGVRPEYPLGKLILKQLVNEYLKSKSTTQAYTPIICLLLSLHVPQFYDLYFGENGLVKQSDTLVLSSKTKRSRTEVLSYGAAPKVTVQQSNPHQECLELAHEIGHYTHYSCAMKHQHFYGFEPCTLVKEILAFSIESLGLVLLSHVQPLFSTSLFENYIAQSKYYFLQSSSSRLRGVTTNDNPVPSVFSNQDVYPLARVVGQRLAIGLLDARISTSEYAALFSKGAHLSVEELIRMSQLGETNVE</sequence>
<keyword evidence="2" id="KW-1185">Reference proteome</keyword>
<dbReference type="OrthoDB" id="7067886at2"/>
<organism evidence="1 2">
    <name type="scientific">Alginatibacterium sediminis</name>
    <dbReference type="NCBI Taxonomy" id="2164068"/>
    <lineage>
        <taxon>Bacteria</taxon>
        <taxon>Pseudomonadati</taxon>
        <taxon>Pseudomonadota</taxon>
        <taxon>Gammaproteobacteria</taxon>
        <taxon>Alteromonadales</taxon>
        <taxon>Alteromonadaceae</taxon>
        <taxon>Alginatibacterium</taxon>
    </lineage>
</organism>